<accession>A0ABV6Z319</accession>
<sequence length="217" mass="23114">KILGAHSQQEASAGQIVDVTIDVRVARDFGGANVVKNIQDNNLGIADSARTYFTFDCNPGGSDQKYATNQQLCRIFAREHGINTYDIDRGIGTHIAMDEGLAVPGSTLVSTDSHANILGSIGAFGQGMGDVDIAHAFAFGRVWFKVPPTIKIVLKGSPAPTAMAKDMILAVLRELGANGLLGYAAEFYGSAIDTLSLDGRITMSSMATEMAIQYQIW</sequence>
<protein>
    <submittedName>
        <fullName evidence="6">Aconitase family protein</fullName>
    </submittedName>
</protein>
<dbReference type="InterPro" id="IPR015931">
    <property type="entry name" value="Acnase/IPM_dHydase_lsu_aba_1/3"/>
</dbReference>
<comment type="caution">
    <text evidence="6">The sequence shown here is derived from an EMBL/GenBank/DDBJ whole genome shotgun (WGS) entry which is preliminary data.</text>
</comment>
<keyword evidence="1" id="KW-0479">Metal-binding</keyword>
<evidence type="ECO:0000259" key="5">
    <source>
        <dbReference type="Pfam" id="PF00330"/>
    </source>
</evidence>
<keyword evidence="7" id="KW-1185">Reference proteome</keyword>
<evidence type="ECO:0000256" key="4">
    <source>
        <dbReference type="ARBA" id="ARBA00023239"/>
    </source>
</evidence>
<keyword evidence="2" id="KW-0408">Iron</keyword>
<proteinExistence type="predicted"/>
<organism evidence="6 7">
    <name type="scientific">candidate division CSSED10-310 bacterium</name>
    <dbReference type="NCBI Taxonomy" id="2855610"/>
    <lineage>
        <taxon>Bacteria</taxon>
        <taxon>Bacteria division CSSED10-310</taxon>
    </lineage>
</organism>
<dbReference type="Pfam" id="PF00330">
    <property type="entry name" value="Aconitase"/>
    <property type="match status" value="1"/>
</dbReference>
<reference evidence="6 7" key="1">
    <citation type="submission" date="2024-09" db="EMBL/GenBank/DDBJ databases">
        <title>Laminarin stimulates single cell rates of sulfate reduction while oxygen inhibits transcriptomic activity in coastal marine sediment.</title>
        <authorList>
            <person name="Lindsay M."/>
            <person name="Orcutt B."/>
            <person name="Emerson D."/>
            <person name="Stepanauskas R."/>
            <person name="D'Angelo T."/>
        </authorList>
    </citation>
    <scope>NUCLEOTIDE SEQUENCE [LARGE SCALE GENOMIC DNA]</scope>
    <source>
        <strain evidence="6">SAG AM-311-K15</strain>
    </source>
</reference>
<dbReference type="EMBL" id="JBHPBY010000377">
    <property type="protein sequence ID" value="MFC1852849.1"/>
    <property type="molecule type" value="Genomic_DNA"/>
</dbReference>
<evidence type="ECO:0000313" key="7">
    <source>
        <dbReference type="Proteomes" id="UP001594351"/>
    </source>
</evidence>
<dbReference type="Gene3D" id="3.30.499.10">
    <property type="entry name" value="Aconitase, domain 3"/>
    <property type="match status" value="1"/>
</dbReference>
<dbReference type="SUPFAM" id="SSF53732">
    <property type="entry name" value="Aconitase iron-sulfur domain"/>
    <property type="match status" value="1"/>
</dbReference>
<dbReference type="InterPro" id="IPR050067">
    <property type="entry name" value="IPM_dehydratase_rel_enz"/>
</dbReference>
<dbReference type="PRINTS" id="PR00415">
    <property type="entry name" value="ACONITASE"/>
</dbReference>
<feature type="domain" description="Aconitase/3-isopropylmalate dehydratase large subunit alpha/beta/alpha" evidence="5">
    <location>
        <begin position="21"/>
        <end position="211"/>
    </location>
</feature>
<gene>
    <name evidence="6" type="ORF">ACFL27_21840</name>
</gene>
<dbReference type="PANTHER" id="PTHR43822:SF2">
    <property type="entry name" value="HOMOACONITASE, MITOCHONDRIAL"/>
    <property type="match status" value="1"/>
</dbReference>
<dbReference type="Proteomes" id="UP001594351">
    <property type="component" value="Unassembled WGS sequence"/>
</dbReference>
<evidence type="ECO:0000313" key="6">
    <source>
        <dbReference type="EMBL" id="MFC1852849.1"/>
    </source>
</evidence>
<keyword evidence="4" id="KW-0456">Lyase</keyword>
<evidence type="ECO:0000256" key="2">
    <source>
        <dbReference type="ARBA" id="ARBA00023004"/>
    </source>
</evidence>
<keyword evidence="3" id="KW-0411">Iron-sulfur</keyword>
<dbReference type="InterPro" id="IPR036008">
    <property type="entry name" value="Aconitase_4Fe-4S_dom"/>
</dbReference>
<dbReference type="PANTHER" id="PTHR43822">
    <property type="entry name" value="HOMOACONITASE, MITOCHONDRIAL-RELATED"/>
    <property type="match status" value="1"/>
</dbReference>
<dbReference type="InterPro" id="IPR001030">
    <property type="entry name" value="Acoase/IPM_deHydtase_lsu_aba"/>
</dbReference>
<evidence type="ECO:0000256" key="1">
    <source>
        <dbReference type="ARBA" id="ARBA00022723"/>
    </source>
</evidence>
<name>A0ABV6Z319_UNCC1</name>
<feature type="non-terminal residue" evidence="6">
    <location>
        <position position="1"/>
    </location>
</feature>
<evidence type="ECO:0000256" key="3">
    <source>
        <dbReference type="ARBA" id="ARBA00023014"/>
    </source>
</evidence>